<sequence>MLANWIKNNVGAHLRIEMHWCAPKVFNLGAHTLLGKSVSRLKSQSGSDPRNQEFY</sequence>
<organism evidence="1">
    <name type="scientific">Anguilla anguilla</name>
    <name type="common">European freshwater eel</name>
    <name type="synonym">Muraena anguilla</name>
    <dbReference type="NCBI Taxonomy" id="7936"/>
    <lineage>
        <taxon>Eukaryota</taxon>
        <taxon>Metazoa</taxon>
        <taxon>Chordata</taxon>
        <taxon>Craniata</taxon>
        <taxon>Vertebrata</taxon>
        <taxon>Euteleostomi</taxon>
        <taxon>Actinopterygii</taxon>
        <taxon>Neopterygii</taxon>
        <taxon>Teleostei</taxon>
        <taxon>Anguilliformes</taxon>
        <taxon>Anguillidae</taxon>
        <taxon>Anguilla</taxon>
    </lineage>
</organism>
<name>A0A0E9PBF9_ANGAN</name>
<accession>A0A0E9PBF9</accession>
<proteinExistence type="predicted"/>
<dbReference type="AlphaFoldDB" id="A0A0E9PBF9"/>
<dbReference type="EMBL" id="GBXM01107389">
    <property type="protein sequence ID" value="JAH01188.1"/>
    <property type="molecule type" value="Transcribed_RNA"/>
</dbReference>
<reference evidence="1" key="2">
    <citation type="journal article" date="2015" name="Fish Shellfish Immunol.">
        <title>Early steps in the European eel (Anguilla anguilla)-Vibrio vulnificus interaction in the gills: Role of the RtxA13 toxin.</title>
        <authorList>
            <person name="Callol A."/>
            <person name="Pajuelo D."/>
            <person name="Ebbesson L."/>
            <person name="Teles M."/>
            <person name="MacKenzie S."/>
            <person name="Amaro C."/>
        </authorList>
    </citation>
    <scope>NUCLEOTIDE SEQUENCE</scope>
</reference>
<protein>
    <submittedName>
        <fullName evidence="1">Uncharacterized protein</fullName>
    </submittedName>
</protein>
<reference evidence="1" key="1">
    <citation type="submission" date="2014-11" db="EMBL/GenBank/DDBJ databases">
        <authorList>
            <person name="Amaro Gonzalez C."/>
        </authorList>
    </citation>
    <scope>NUCLEOTIDE SEQUENCE</scope>
</reference>
<evidence type="ECO:0000313" key="1">
    <source>
        <dbReference type="EMBL" id="JAH01188.1"/>
    </source>
</evidence>